<evidence type="ECO:0000256" key="2">
    <source>
        <dbReference type="PIRSR" id="PIRSR039004-2"/>
    </source>
</evidence>
<accession>A0A9Q3W2L5</accession>
<evidence type="ECO:0000313" key="4">
    <source>
        <dbReference type="EMBL" id="MCE7507460.1"/>
    </source>
</evidence>
<dbReference type="PANTHER" id="PTHR42717">
    <property type="entry name" value="DIHYDROOROTASE-RELATED"/>
    <property type="match status" value="1"/>
</dbReference>
<dbReference type="NCBIfam" id="NF006689">
    <property type="entry name" value="PRK09237.1"/>
    <property type="match status" value="1"/>
</dbReference>
<dbReference type="Gene3D" id="2.30.40.10">
    <property type="entry name" value="Urease, subunit C, domain 1"/>
    <property type="match status" value="1"/>
</dbReference>
<dbReference type="PANTHER" id="PTHR42717:SF1">
    <property type="entry name" value="IMIDAZOLONEPROPIONASE AND RELATED AMIDOHYDROLASES"/>
    <property type="match status" value="1"/>
</dbReference>
<feature type="domain" description="Amidohydrolase-related" evidence="3">
    <location>
        <begin position="286"/>
        <end position="375"/>
    </location>
</feature>
<feature type="binding site" evidence="1">
    <location>
        <position position="291"/>
    </location>
    <ligand>
        <name>Zn(2+)</name>
        <dbReference type="ChEBI" id="CHEBI:29105"/>
        <label>1</label>
    </ligand>
</feature>
<proteinExistence type="predicted"/>
<feature type="binding site" evidence="1">
    <location>
        <position position="232"/>
    </location>
    <ligand>
        <name>Zn(2+)</name>
        <dbReference type="ChEBI" id="CHEBI:29105"/>
        <label>2</label>
    </ligand>
</feature>
<evidence type="ECO:0000259" key="3">
    <source>
        <dbReference type="Pfam" id="PF01979"/>
    </source>
</evidence>
<feature type="binding site" evidence="1">
    <location>
        <position position="196"/>
    </location>
    <ligand>
        <name>Zn(2+)</name>
        <dbReference type="ChEBI" id="CHEBI:29105"/>
        <label>2</label>
    </ligand>
</feature>
<keyword evidence="5" id="KW-1185">Reference proteome</keyword>
<feature type="binding site" evidence="1">
    <location>
        <position position="66"/>
    </location>
    <ligand>
        <name>Zn(2+)</name>
        <dbReference type="ChEBI" id="CHEBI:29105"/>
        <label>1</label>
    </ligand>
</feature>
<dbReference type="Gene3D" id="3.20.20.140">
    <property type="entry name" value="Metal-dependent hydrolases"/>
    <property type="match status" value="1"/>
</dbReference>
<comment type="caution">
    <text evidence="4">The sequence shown here is derived from an EMBL/GenBank/DDBJ whole genome shotgun (WGS) entry which is preliminary data.</text>
</comment>
<keyword evidence="1" id="KW-0479">Metal-binding</keyword>
<organism evidence="4 5">
    <name type="scientific">Alloalcanivorax xenomutans</name>
    <dbReference type="NCBI Taxonomy" id="1094342"/>
    <lineage>
        <taxon>Bacteria</taxon>
        <taxon>Pseudomonadati</taxon>
        <taxon>Pseudomonadota</taxon>
        <taxon>Gammaproteobacteria</taxon>
        <taxon>Oceanospirillales</taxon>
        <taxon>Alcanivoracaceae</taxon>
        <taxon>Alloalcanivorax</taxon>
    </lineage>
</organism>
<evidence type="ECO:0000313" key="5">
    <source>
        <dbReference type="Proteomes" id="UP001107961"/>
    </source>
</evidence>
<dbReference type="InterPro" id="IPR032466">
    <property type="entry name" value="Metal_Hydrolase"/>
</dbReference>
<feature type="binding site" evidence="1">
    <location>
        <position position="64"/>
    </location>
    <ligand>
        <name>Zn(2+)</name>
        <dbReference type="ChEBI" id="CHEBI:29105"/>
        <label>1</label>
    </ligand>
</feature>
<sequence length="423" mass="45399">MQALLLHGGRVIDPANGIDEVCDVLVRDGRIAAVGRLQGGDVPGDVERVDCSGRLVLPGLIDTHSHVYQYVTGRFGLNADLCGVHSGVTTLVDQGGASCMTLPGFRKHVIEPSHSRVLSFISAYLVGGLEGHFYPQLYRPDCADIAATVKAAKANADVVKGIKAHAELGGFARWGTEVMQKAAAIGEQTGLPVYIHFGQLWPEPEEGGMDVDPDSIFTQVVDLLKPRDVLAHPFSRHPGGFVELNGEVHPLVRDAIERGLKVDVGHGSHFSFKMAEKVLSAGIVPHTLGSDMHGYNTSVPAPAGTPEEHEHPDEEHMFKGTSRFSLVSAMTSMIALGLSLEQVIPMVTVNAARMVGMSDEIGSLGVGRVADISVLSDESGRWLMRDNEGTEVIAERMLQPVFCLREGRRFDATASILPIPEVA</sequence>
<evidence type="ECO:0000256" key="1">
    <source>
        <dbReference type="PIRSR" id="PIRSR039004-1"/>
    </source>
</evidence>
<feature type="binding site" description="via carbamate group" evidence="1">
    <location>
        <position position="163"/>
    </location>
    <ligand>
        <name>Zn(2+)</name>
        <dbReference type="ChEBI" id="CHEBI:29105"/>
        <label>2</label>
    </ligand>
</feature>
<reference evidence="4" key="1">
    <citation type="submission" date="2022-01" db="EMBL/GenBank/DDBJ databases">
        <authorList>
            <person name="Karlyshev A.V."/>
            <person name="Jaspars M."/>
        </authorList>
    </citation>
    <scope>NUCLEOTIDE SEQUENCE</scope>
    <source>
        <strain evidence="4">AGSA3-2</strain>
    </source>
</reference>
<dbReference type="PIRSF" id="PIRSF039004">
    <property type="entry name" value="ADE_EF_0837"/>
    <property type="match status" value="1"/>
</dbReference>
<dbReference type="GO" id="GO:0016810">
    <property type="term" value="F:hydrolase activity, acting on carbon-nitrogen (but not peptide) bonds"/>
    <property type="evidence" value="ECO:0007669"/>
    <property type="project" value="InterPro"/>
</dbReference>
<feature type="binding site" description="via carbamate group" evidence="1">
    <location>
        <position position="163"/>
    </location>
    <ligand>
        <name>Zn(2+)</name>
        <dbReference type="ChEBI" id="CHEBI:29105"/>
        <label>1</label>
    </ligand>
</feature>
<dbReference type="SUPFAM" id="SSF51338">
    <property type="entry name" value="Composite domain of metallo-dependent hydrolases"/>
    <property type="match status" value="1"/>
</dbReference>
<dbReference type="RefSeq" id="WP_055100306.1">
    <property type="nucleotide sequence ID" value="NZ_CBDDTQ010000003.1"/>
</dbReference>
<dbReference type="GO" id="GO:0019213">
    <property type="term" value="F:deacetylase activity"/>
    <property type="evidence" value="ECO:0007669"/>
    <property type="project" value="InterPro"/>
</dbReference>
<protein>
    <submittedName>
        <fullName evidence="4">Amidohydrolase/deacetylase family metallohydrolase</fullName>
    </submittedName>
</protein>
<dbReference type="Proteomes" id="UP001107961">
    <property type="component" value="Unassembled WGS sequence"/>
</dbReference>
<dbReference type="SUPFAM" id="SSF51556">
    <property type="entry name" value="Metallo-dependent hydrolases"/>
    <property type="match status" value="1"/>
</dbReference>
<dbReference type="InterPro" id="IPR011059">
    <property type="entry name" value="Metal-dep_hydrolase_composite"/>
</dbReference>
<dbReference type="InterPro" id="IPR020043">
    <property type="entry name" value="Deacetylase_Atu3266-like"/>
</dbReference>
<dbReference type="EMBL" id="JAJVKT010000002">
    <property type="protein sequence ID" value="MCE7507460.1"/>
    <property type="molecule type" value="Genomic_DNA"/>
</dbReference>
<keyword evidence="1" id="KW-0862">Zinc</keyword>
<dbReference type="Pfam" id="PF01979">
    <property type="entry name" value="Amidohydro_1"/>
    <property type="match status" value="1"/>
</dbReference>
<name>A0A9Q3W2L5_9GAMM</name>
<gene>
    <name evidence="4" type="ORF">LZG35_02340</name>
</gene>
<feature type="modified residue" description="N6-carboxylysine" evidence="2">
    <location>
        <position position="163"/>
    </location>
</feature>
<dbReference type="GO" id="GO:0046872">
    <property type="term" value="F:metal ion binding"/>
    <property type="evidence" value="ECO:0007669"/>
    <property type="project" value="UniProtKB-KW"/>
</dbReference>
<dbReference type="InterPro" id="IPR006680">
    <property type="entry name" value="Amidohydro-rel"/>
</dbReference>
<dbReference type="AlphaFoldDB" id="A0A9Q3W2L5"/>